<reference evidence="10 11" key="1">
    <citation type="journal article" date="2011" name="J. Bacteriol.">
        <title>Complete genome sequence of the type strain Cupriavidus necator N-1.</title>
        <authorList>
            <person name="Poehlein A."/>
            <person name="Kusian B."/>
            <person name="Friedrich B."/>
            <person name="Daniel R."/>
            <person name="Bowien B."/>
        </authorList>
    </citation>
    <scope>NUCLEOTIDE SEQUENCE [LARGE SCALE GENOMIC DNA]</scope>
    <source>
        <strain evidence="11">ATCC 43291 / DSM 13513 / CCUG 52238 / LMG 8453 / N-1</strain>
    </source>
</reference>
<comment type="subcellular location">
    <subcellularLocation>
        <location evidence="2">Cell membrane</location>
        <topology evidence="2">Multi-pass membrane protein</topology>
    </subcellularLocation>
</comment>
<feature type="transmembrane region" description="Helical" evidence="8">
    <location>
        <begin position="236"/>
        <end position="257"/>
    </location>
</feature>
<evidence type="ECO:0000256" key="7">
    <source>
        <dbReference type="ARBA" id="ARBA00023136"/>
    </source>
</evidence>
<evidence type="ECO:0000313" key="11">
    <source>
        <dbReference type="Proteomes" id="UP000006798"/>
    </source>
</evidence>
<gene>
    <name evidence="10" type="ordered locus">CNE_2c07210</name>
</gene>
<feature type="transmembrane region" description="Helical" evidence="8">
    <location>
        <begin position="334"/>
        <end position="353"/>
    </location>
</feature>
<evidence type="ECO:0000256" key="5">
    <source>
        <dbReference type="ARBA" id="ARBA00022692"/>
    </source>
</evidence>
<evidence type="ECO:0000259" key="9">
    <source>
        <dbReference type="PROSITE" id="PS50850"/>
    </source>
</evidence>
<dbReference type="InterPro" id="IPR020846">
    <property type="entry name" value="MFS_dom"/>
</dbReference>
<dbReference type="GO" id="GO:0022857">
    <property type="term" value="F:transmembrane transporter activity"/>
    <property type="evidence" value="ECO:0007669"/>
    <property type="project" value="InterPro"/>
</dbReference>
<evidence type="ECO:0000256" key="2">
    <source>
        <dbReference type="ARBA" id="ARBA00004651"/>
    </source>
</evidence>
<sequence length="382" mass="37802">MPSPCLLPVLALAVCMVGAAEFMLSPMLAPLAGAFATTPARASGLVSAYALSYAVAAPLIGWFSDRAGRRRVLLAALLLFALDGIVLTLAPTLHVAMALRILGGLAAAATIPTAFALIADLLPPARQAGAMGSVMLGMSAGIAAGPAVAGVLADGLGWRAPFLVTAGGCLAAFLAGCHVLPCNLPRSGDSQEKLRNTATSSGILLPLIAKGAWNGSAVAGYVLAGEVLRLRYGLGVAGVGAALSVFGLGLGVGNLLAGRASQCFVREESVLMVATALVAVAMTLFTTAILGLPGSLGCLLAWGAALGIAAPSSTAILARRAATAKGQVLAVSESINNLAVLMLIPIAAGSLAVHGTVPAALLVGGCCLAGVALTVADRRMTA</sequence>
<feature type="transmembrane region" description="Helical" evidence="8">
    <location>
        <begin position="359"/>
        <end position="376"/>
    </location>
</feature>
<feature type="transmembrane region" description="Helical" evidence="8">
    <location>
        <begin position="269"/>
        <end position="293"/>
    </location>
</feature>
<dbReference type="InterPro" id="IPR001958">
    <property type="entry name" value="Tet-R_TetA/multi-R_MdtG-like"/>
</dbReference>
<dbReference type="PANTHER" id="PTHR43124:SF10">
    <property type="entry name" value="PURINE EFFLUX PUMP PBUE"/>
    <property type="match status" value="1"/>
</dbReference>
<dbReference type="Proteomes" id="UP000006798">
    <property type="component" value="Chromosome 2"/>
</dbReference>
<dbReference type="AlphaFoldDB" id="F8GRW3"/>
<dbReference type="GeneID" id="34306466"/>
<accession>F8GRW3</accession>
<dbReference type="PRINTS" id="PR01035">
    <property type="entry name" value="TCRTETA"/>
</dbReference>
<feature type="transmembrane region" description="Helical" evidence="8">
    <location>
        <begin position="72"/>
        <end position="93"/>
    </location>
</feature>
<dbReference type="PANTHER" id="PTHR43124">
    <property type="entry name" value="PURINE EFFLUX PUMP PBUE"/>
    <property type="match status" value="1"/>
</dbReference>
<dbReference type="PROSITE" id="PS50850">
    <property type="entry name" value="MFS"/>
    <property type="match status" value="1"/>
</dbReference>
<feature type="transmembrane region" description="Helical" evidence="8">
    <location>
        <begin position="99"/>
        <end position="122"/>
    </location>
</feature>
<keyword evidence="4" id="KW-1003">Cell membrane</keyword>
<dbReference type="Pfam" id="PF07690">
    <property type="entry name" value="MFS_1"/>
    <property type="match status" value="1"/>
</dbReference>
<dbReference type="InterPro" id="IPR005829">
    <property type="entry name" value="Sugar_transporter_CS"/>
</dbReference>
<proteinExistence type="inferred from homology"/>
<feature type="transmembrane region" description="Helical" evidence="8">
    <location>
        <begin position="44"/>
        <end position="63"/>
    </location>
</feature>
<feature type="transmembrane region" description="Helical" evidence="8">
    <location>
        <begin position="299"/>
        <end position="322"/>
    </location>
</feature>
<keyword evidence="5 8" id="KW-0812">Transmembrane</keyword>
<keyword evidence="6 8" id="KW-1133">Transmembrane helix</keyword>
<feature type="transmembrane region" description="Helical" evidence="8">
    <location>
        <begin position="203"/>
        <end position="224"/>
    </location>
</feature>
<evidence type="ECO:0000256" key="1">
    <source>
        <dbReference type="ARBA" id="ARBA00003279"/>
    </source>
</evidence>
<name>F8GRW3_CUPNN</name>
<feature type="transmembrane region" description="Helical" evidence="8">
    <location>
        <begin position="159"/>
        <end position="182"/>
    </location>
</feature>
<dbReference type="InterPro" id="IPR050189">
    <property type="entry name" value="MFS_Efflux_Transporters"/>
</dbReference>
<dbReference type="Gene3D" id="1.20.1250.20">
    <property type="entry name" value="MFS general substrate transporter like domains"/>
    <property type="match status" value="1"/>
</dbReference>
<evidence type="ECO:0000256" key="3">
    <source>
        <dbReference type="ARBA" id="ARBA00007520"/>
    </source>
</evidence>
<dbReference type="HOGENOM" id="CLU_001265_61_5_4"/>
<feature type="transmembrane region" description="Helical" evidence="8">
    <location>
        <begin position="134"/>
        <end position="153"/>
    </location>
</feature>
<dbReference type="SUPFAM" id="SSF103473">
    <property type="entry name" value="MFS general substrate transporter"/>
    <property type="match status" value="1"/>
</dbReference>
<evidence type="ECO:0000256" key="6">
    <source>
        <dbReference type="ARBA" id="ARBA00022989"/>
    </source>
</evidence>
<keyword evidence="7 8" id="KW-0472">Membrane</keyword>
<comment type="function">
    <text evidence="1">Resistance to tetracycline by an active tetracycline efflux. This is an energy-dependent process that decreases the accumulation of the antibiotic in whole cells. This protein functions as a metal-tetracycline/H(+) antiporter.</text>
</comment>
<dbReference type="InterPro" id="IPR036259">
    <property type="entry name" value="MFS_trans_sf"/>
</dbReference>
<protein>
    <submittedName>
        <fullName evidence="10">Arabinose efflux permease</fullName>
    </submittedName>
</protein>
<organism evidence="10 11">
    <name type="scientific">Cupriavidus necator (strain ATCC 43291 / DSM 13513 / CCUG 52238 / LMG 8453 / N-1)</name>
    <name type="common">Ralstonia eutropha</name>
    <dbReference type="NCBI Taxonomy" id="1042878"/>
    <lineage>
        <taxon>Bacteria</taxon>
        <taxon>Pseudomonadati</taxon>
        <taxon>Pseudomonadota</taxon>
        <taxon>Betaproteobacteria</taxon>
        <taxon>Burkholderiales</taxon>
        <taxon>Burkholderiaceae</taxon>
        <taxon>Cupriavidus</taxon>
    </lineage>
</organism>
<dbReference type="RefSeq" id="WP_013952404.1">
    <property type="nucleotide sequence ID" value="NC_015723.1"/>
</dbReference>
<dbReference type="GO" id="GO:0005886">
    <property type="term" value="C:plasma membrane"/>
    <property type="evidence" value="ECO:0007669"/>
    <property type="project" value="UniProtKB-SubCell"/>
</dbReference>
<evidence type="ECO:0000256" key="8">
    <source>
        <dbReference type="SAM" id="Phobius"/>
    </source>
</evidence>
<dbReference type="EMBL" id="CP002878">
    <property type="protein sequence ID" value="AEI79693.1"/>
    <property type="molecule type" value="Genomic_DNA"/>
</dbReference>
<dbReference type="PROSITE" id="PS00216">
    <property type="entry name" value="SUGAR_TRANSPORT_1"/>
    <property type="match status" value="1"/>
</dbReference>
<comment type="similarity">
    <text evidence="3">Belongs to the major facilitator superfamily. TCR/Tet family.</text>
</comment>
<dbReference type="KEGG" id="cnc:CNE_2c07210"/>
<feature type="domain" description="Major facilitator superfamily (MFS) profile" evidence="9">
    <location>
        <begin position="6"/>
        <end position="382"/>
    </location>
</feature>
<evidence type="ECO:0000313" key="10">
    <source>
        <dbReference type="EMBL" id="AEI79693.1"/>
    </source>
</evidence>
<dbReference type="InterPro" id="IPR011701">
    <property type="entry name" value="MFS"/>
</dbReference>
<evidence type="ECO:0000256" key="4">
    <source>
        <dbReference type="ARBA" id="ARBA00022475"/>
    </source>
</evidence>